<dbReference type="EMBL" id="JAVRRG010000010">
    <property type="protein sequence ID" value="KAK5099539.1"/>
    <property type="molecule type" value="Genomic_DNA"/>
</dbReference>
<keyword evidence="3" id="KW-1185">Reference proteome</keyword>
<protein>
    <submittedName>
        <fullName evidence="2">Uncharacterized protein</fullName>
    </submittedName>
</protein>
<accession>A0ABR0KKW5</accession>
<reference evidence="2 3" key="1">
    <citation type="submission" date="2023-08" db="EMBL/GenBank/DDBJ databases">
        <title>Black Yeasts Isolated from many extreme environments.</title>
        <authorList>
            <person name="Coleine C."/>
            <person name="Stajich J.E."/>
            <person name="Selbmann L."/>
        </authorList>
    </citation>
    <scope>NUCLEOTIDE SEQUENCE [LARGE SCALE GENOMIC DNA]</scope>
    <source>
        <strain evidence="2 3">CCFEE 5885</strain>
    </source>
</reference>
<evidence type="ECO:0000313" key="3">
    <source>
        <dbReference type="Proteomes" id="UP001345013"/>
    </source>
</evidence>
<feature type="signal peptide" evidence="1">
    <location>
        <begin position="1"/>
        <end position="18"/>
    </location>
</feature>
<name>A0ABR0KKW5_9EURO</name>
<gene>
    <name evidence="2" type="ORF">LTR24_001437</name>
</gene>
<sequence length="121" mass="13815">MRSSRFLLLGLPAILAHAAEIMFCNELDLGQPCITETIDWDFDQCHLIPDSNAKGDNGSSLQITDNPRYHGCELFADQECGSGPRTWMFYDYGQLLGVGTEIFRSYKCYRDYKEVESTEWS</sequence>
<dbReference type="Proteomes" id="UP001345013">
    <property type="component" value="Unassembled WGS sequence"/>
</dbReference>
<evidence type="ECO:0000256" key="1">
    <source>
        <dbReference type="SAM" id="SignalP"/>
    </source>
</evidence>
<proteinExistence type="predicted"/>
<organism evidence="2 3">
    <name type="scientific">Lithohypha guttulata</name>
    <dbReference type="NCBI Taxonomy" id="1690604"/>
    <lineage>
        <taxon>Eukaryota</taxon>
        <taxon>Fungi</taxon>
        <taxon>Dikarya</taxon>
        <taxon>Ascomycota</taxon>
        <taxon>Pezizomycotina</taxon>
        <taxon>Eurotiomycetes</taxon>
        <taxon>Chaetothyriomycetidae</taxon>
        <taxon>Chaetothyriales</taxon>
        <taxon>Trichomeriaceae</taxon>
        <taxon>Lithohypha</taxon>
    </lineage>
</organism>
<comment type="caution">
    <text evidence="2">The sequence shown here is derived from an EMBL/GenBank/DDBJ whole genome shotgun (WGS) entry which is preliminary data.</text>
</comment>
<evidence type="ECO:0000313" key="2">
    <source>
        <dbReference type="EMBL" id="KAK5099539.1"/>
    </source>
</evidence>
<feature type="chain" id="PRO_5045200362" evidence="1">
    <location>
        <begin position="19"/>
        <end position="121"/>
    </location>
</feature>
<keyword evidence="1" id="KW-0732">Signal</keyword>